<reference evidence="4 5" key="1">
    <citation type="submission" date="2019-06" db="EMBL/GenBank/DDBJ databases">
        <title>Pantoea dispersa Assembly.</title>
        <authorList>
            <person name="Wang J."/>
        </authorList>
    </citation>
    <scope>NUCLEOTIDE SEQUENCE [LARGE SCALE GENOMIC DNA]</scope>
    <source>
        <strain evidence="5">bio</strain>
    </source>
</reference>
<gene>
    <name evidence="4" type="ORF">FK492_07275</name>
</gene>
<dbReference type="RefSeq" id="WP_141495822.1">
    <property type="nucleotide sequence ID" value="NZ_CP157883.1"/>
</dbReference>
<keyword evidence="5" id="KW-1185">Reference proteome</keyword>
<name>A0ABY3A172_9GAMM</name>
<dbReference type="Gene3D" id="3.40.630.30">
    <property type="match status" value="1"/>
</dbReference>
<dbReference type="CDD" id="cd04301">
    <property type="entry name" value="NAT_SF"/>
    <property type="match status" value="1"/>
</dbReference>
<feature type="domain" description="N-acetyltransferase" evidence="3">
    <location>
        <begin position="1"/>
        <end position="157"/>
    </location>
</feature>
<dbReference type="InterPro" id="IPR050832">
    <property type="entry name" value="Bact_Acetyltransf"/>
</dbReference>
<comment type="caution">
    <text evidence="4">The sequence shown here is derived from an EMBL/GenBank/DDBJ whole genome shotgun (WGS) entry which is preliminary data.</text>
</comment>
<dbReference type="PANTHER" id="PTHR43877:SF2">
    <property type="entry name" value="AMINOALKYLPHOSPHONATE N-ACETYLTRANSFERASE-RELATED"/>
    <property type="match status" value="1"/>
</dbReference>
<dbReference type="SUPFAM" id="SSF55729">
    <property type="entry name" value="Acyl-CoA N-acyltransferases (Nat)"/>
    <property type="match status" value="1"/>
</dbReference>
<keyword evidence="1" id="KW-0808">Transferase</keyword>
<organism evidence="4 5">
    <name type="scientific">Pantoea dispersa</name>
    <dbReference type="NCBI Taxonomy" id="59814"/>
    <lineage>
        <taxon>Bacteria</taxon>
        <taxon>Pseudomonadati</taxon>
        <taxon>Pseudomonadota</taxon>
        <taxon>Gammaproteobacteria</taxon>
        <taxon>Enterobacterales</taxon>
        <taxon>Erwiniaceae</taxon>
        <taxon>Pantoea</taxon>
    </lineage>
</organism>
<dbReference type="EMBL" id="VICF01000002">
    <property type="protein sequence ID" value="TQC75707.1"/>
    <property type="molecule type" value="Genomic_DNA"/>
</dbReference>
<dbReference type="PANTHER" id="PTHR43877">
    <property type="entry name" value="AMINOALKYLPHOSPHONATE N-ACETYLTRANSFERASE-RELATED-RELATED"/>
    <property type="match status" value="1"/>
</dbReference>
<dbReference type="InterPro" id="IPR000182">
    <property type="entry name" value="GNAT_dom"/>
</dbReference>
<dbReference type="PROSITE" id="PS51186">
    <property type="entry name" value="GNAT"/>
    <property type="match status" value="1"/>
</dbReference>
<evidence type="ECO:0000259" key="3">
    <source>
        <dbReference type="PROSITE" id="PS51186"/>
    </source>
</evidence>
<dbReference type="Pfam" id="PF13673">
    <property type="entry name" value="Acetyltransf_10"/>
    <property type="match status" value="1"/>
</dbReference>
<evidence type="ECO:0000313" key="4">
    <source>
        <dbReference type="EMBL" id="TQC75707.1"/>
    </source>
</evidence>
<protein>
    <submittedName>
        <fullName evidence="4">GNAT family N-acetyltransferase</fullName>
    </submittedName>
</protein>
<evidence type="ECO:0000313" key="5">
    <source>
        <dbReference type="Proteomes" id="UP000319715"/>
    </source>
</evidence>
<dbReference type="InterPro" id="IPR016181">
    <property type="entry name" value="Acyl_CoA_acyltransferase"/>
</dbReference>
<evidence type="ECO:0000256" key="2">
    <source>
        <dbReference type="ARBA" id="ARBA00023315"/>
    </source>
</evidence>
<accession>A0ABY3A172</accession>
<proteinExistence type="predicted"/>
<sequence length="160" mass="17604">MTPRLAHIDETPALWRIRNLAIRHGCREVYSAEIIAAWTPDELPHAYYDAVKNNPFYVIDDAKHGVAATGFLDLQSGSVEAIFTLPACHGKGYASAIMHAIIAEARRRAFSHLTLAATPNASGFYLRHGFSTLREALYPSALAGADLACIEMQLRLCSYD</sequence>
<keyword evidence="2" id="KW-0012">Acyltransferase</keyword>
<evidence type="ECO:0000256" key="1">
    <source>
        <dbReference type="ARBA" id="ARBA00022679"/>
    </source>
</evidence>
<dbReference type="Proteomes" id="UP000319715">
    <property type="component" value="Unassembled WGS sequence"/>
</dbReference>